<evidence type="ECO:0000256" key="1">
    <source>
        <dbReference type="SAM" id="SignalP"/>
    </source>
</evidence>
<reference evidence="5" key="2">
    <citation type="journal article" date="2018" name="Nat. Microbiol.">
        <title>Leveraging single-cell genomics to expand the fungal tree of life.</title>
        <authorList>
            <person name="Ahrendt S.R."/>
            <person name="Quandt C.A."/>
            <person name="Ciobanu D."/>
            <person name="Clum A."/>
            <person name="Salamov A."/>
            <person name="Andreopoulos B."/>
            <person name="Cheng J.F."/>
            <person name="Woyke T."/>
            <person name="Pelin A."/>
            <person name="Henrissat B."/>
            <person name="Reynolds N.K."/>
            <person name="Benny G.L."/>
            <person name="Smith M.E."/>
            <person name="James T.Y."/>
            <person name="Grigoriev I.V."/>
        </authorList>
    </citation>
    <scope>NUCLEOTIDE SEQUENCE [LARGE SCALE GENOMIC DNA]</scope>
    <source>
        <strain evidence="5">CSF55</strain>
    </source>
</reference>
<reference evidence="2 4" key="1">
    <citation type="journal article" date="2013" name="Curr. Biol.">
        <title>Shared signatures of parasitism and phylogenomics unite Cryptomycota and microsporidia.</title>
        <authorList>
            <person name="James T.Y."/>
            <person name="Pelin A."/>
            <person name="Bonen L."/>
            <person name="Ahrendt S."/>
            <person name="Sain D."/>
            <person name="Corradi N."/>
            <person name="Stajich J.E."/>
        </authorList>
    </citation>
    <scope>NUCLEOTIDE SEQUENCE [LARGE SCALE GENOMIC DNA]</scope>
    <source>
        <strain evidence="2 4">CSF55</strain>
        <strain evidence="2 4">CSF55</strain>
    </source>
</reference>
<reference evidence="3" key="3">
    <citation type="submission" date="2018-08" db="EMBL/GenBank/DDBJ databases">
        <title>Leveraging single-cell genomics to expand the Fungal Tree of Life.</title>
        <authorList>
            <consortium name="DOE Joint Genome Institute"/>
            <person name="Ahrendt S.R."/>
            <person name="Quandt C.A."/>
            <person name="Ciobanu D."/>
            <person name="Clum A."/>
            <person name="Salamov A."/>
            <person name="Andreopoulos B."/>
            <person name="Cheng J.-F."/>
            <person name="Woyke T."/>
            <person name="Pelin A."/>
            <person name="Henrissat B."/>
            <person name="Reynolds N."/>
            <person name="Benny G.L."/>
            <person name="Smith M.E."/>
            <person name="James T.Y."/>
            <person name="Grigoriev I.V."/>
        </authorList>
    </citation>
    <scope>NUCLEOTIDE SEQUENCE</scope>
    <source>
        <strain evidence="3">CSF55</strain>
    </source>
</reference>
<dbReference type="HOGENOM" id="CLU_1603669_0_0_1"/>
<name>A0A075B2P6_ROZAC</name>
<keyword evidence="1" id="KW-0732">Signal</keyword>
<dbReference type="EMBL" id="KE560408">
    <property type="protein sequence ID" value="EPZ36875.1"/>
    <property type="molecule type" value="Genomic_DNA"/>
</dbReference>
<organism evidence="2 4">
    <name type="scientific">Rozella allomycis (strain CSF55)</name>
    <dbReference type="NCBI Taxonomy" id="988480"/>
    <lineage>
        <taxon>Eukaryota</taxon>
        <taxon>Fungi</taxon>
        <taxon>Fungi incertae sedis</taxon>
        <taxon>Cryptomycota</taxon>
        <taxon>Cryptomycota incertae sedis</taxon>
        <taxon>Rozella</taxon>
    </lineage>
</organism>
<sequence>MIKTSILLTLLASTLIPFASALPTSNTDIPVKVRVGNSCLGRKDGAVTNIVKRDCSMNDALSFYELEQGKLYLGKDKLAMGNNLCLINQSKLFGDSYVGLVKCGAPNDPVNTQNSKYKFVITDDKTKTVDFEYDGKKMFWYWDGDFLRASDDINDKKEQITLEYPK</sequence>
<dbReference type="AlphaFoldDB" id="A0A075B2P6"/>
<evidence type="ECO:0000313" key="5">
    <source>
        <dbReference type="Proteomes" id="UP000281549"/>
    </source>
</evidence>
<accession>A0A075B2P6</accession>
<protein>
    <recommendedName>
        <fullName evidence="6">Cyanovirin-N domain-containing protein</fullName>
    </recommendedName>
</protein>
<dbReference type="EMBL" id="ML006476">
    <property type="protein sequence ID" value="RKP16504.1"/>
    <property type="molecule type" value="Genomic_DNA"/>
</dbReference>
<evidence type="ECO:0000313" key="4">
    <source>
        <dbReference type="Proteomes" id="UP000030755"/>
    </source>
</evidence>
<evidence type="ECO:0000313" key="3">
    <source>
        <dbReference type="EMBL" id="RKP16504.1"/>
    </source>
</evidence>
<proteinExistence type="predicted"/>
<keyword evidence="4" id="KW-1185">Reference proteome</keyword>
<dbReference type="Proteomes" id="UP000281549">
    <property type="component" value="Unassembled WGS sequence"/>
</dbReference>
<dbReference type="Proteomes" id="UP000030755">
    <property type="component" value="Unassembled WGS sequence"/>
</dbReference>
<evidence type="ECO:0000313" key="2">
    <source>
        <dbReference type="EMBL" id="EPZ36875.1"/>
    </source>
</evidence>
<feature type="signal peptide" evidence="1">
    <location>
        <begin position="1"/>
        <end position="21"/>
    </location>
</feature>
<evidence type="ECO:0008006" key="6">
    <source>
        <dbReference type="Google" id="ProtNLM"/>
    </source>
</evidence>
<feature type="chain" id="PRO_5040560119" description="Cyanovirin-N domain-containing protein" evidence="1">
    <location>
        <begin position="22"/>
        <end position="166"/>
    </location>
</feature>
<gene>
    <name evidence="2" type="ORF">O9G_005820</name>
    <name evidence="3" type="ORF">ROZALSC1DRAFT_31575</name>
</gene>